<protein>
    <recommendedName>
        <fullName evidence="1">Caspase family p20 domain-containing protein</fullName>
    </recommendedName>
</protein>
<dbReference type="Proteomes" id="UP001160499">
    <property type="component" value="Unassembled WGS sequence"/>
</dbReference>
<evidence type="ECO:0000313" key="3">
    <source>
        <dbReference type="Proteomes" id="UP001160499"/>
    </source>
</evidence>
<dbReference type="Gene3D" id="3.40.50.1460">
    <property type="match status" value="1"/>
</dbReference>
<dbReference type="InterPro" id="IPR015943">
    <property type="entry name" value="WD40/YVTN_repeat-like_dom_sf"/>
</dbReference>
<dbReference type="InterPro" id="IPR011044">
    <property type="entry name" value="Quino_amine_DH_bsu"/>
</dbReference>
<evidence type="ECO:0000259" key="1">
    <source>
        <dbReference type="PROSITE" id="PS50208"/>
    </source>
</evidence>
<dbReference type="SUPFAM" id="SSF50969">
    <property type="entry name" value="YVTN repeat-like/Quinoprotein amine dehydrogenase"/>
    <property type="match status" value="1"/>
</dbReference>
<dbReference type="InterPro" id="IPR029030">
    <property type="entry name" value="Caspase-like_dom_sf"/>
</dbReference>
<organism evidence="2 3">
    <name type="scientific">Streptomyces pseudovenezuelae</name>
    <dbReference type="NCBI Taxonomy" id="67350"/>
    <lineage>
        <taxon>Bacteria</taxon>
        <taxon>Bacillati</taxon>
        <taxon>Actinomycetota</taxon>
        <taxon>Actinomycetes</taxon>
        <taxon>Kitasatosporales</taxon>
        <taxon>Streptomycetaceae</taxon>
        <taxon>Streptomyces</taxon>
        <taxon>Streptomyces aurantiacus group</taxon>
    </lineage>
</organism>
<comment type="caution">
    <text evidence="2">The sequence shown here is derived from an EMBL/GenBank/DDBJ whole genome shotgun (WGS) entry which is preliminary data.</text>
</comment>
<keyword evidence="3" id="KW-1185">Reference proteome</keyword>
<accession>A0ABT6LZM1</accession>
<dbReference type="SUPFAM" id="SSF52540">
    <property type="entry name" value="P-loop containing nucleoside triphosphate hydrolases"/>
    <property type="match status" value="1"/>
</dbReference>
<name>A0ABT6LZM1_9ACTN</name>
<dbReference type="InterPro" id="IPR011600">
    <property type="entry name" value="Pept_C14_caspase"/>
</dbReference>
<dbReference type="Gene3D" id="2.130.10.10">
    <property type="entry name" value="YVTN repeat-like/Quinoprotein amine dehydrogenase"/>
    <property type="match status" value="1"/>
</dbReference>
<dbReference type="RefSeq" id="WP_280882459.1">
    <property type="nucleotide sequence ID" value="NZ_JARXVH010000025.1"/>
</dbReference>
<dbReference type="PROSITE" id="PS50208">
    <property type="entry name" value="CASPASE_P20"/>
    <property type="match status" value="1"/>
</dbReference>
<proteinExistence type="predicted"/>
<reference evidence="2 3" key="1">
    <citation type="submission" date="2023-04" db="EMBL/GenBank/DDBJ databases">
        <title>Forest soil microbial communities from Buena Vista Peninsula, Colon Province, Panama.</title>
        <authorList>
            <person name="Bouskill N."/>
        </authorList>
    </citation>
    <scope>NUCLEOTIDE SEQUENCE [LARGE SCALE GENOMIC DNA]</scope>
    <source>
        <strain evidence="2 3">GGS1</strain>
    </source>
</reference>
<sequence length="1469" mass="159016">MTDSAVPRWALVAGNRDYEHFEQLPYVDLDLDVMAGLLSRLGYGTARRISGCTTEGLRTELADWATAESDDDHGKGTLVLYYSGHGDRSADDRHYLLCRDSRPGRLKGTALATEDVVGIVTETGLRRLLLIIDTCYAGQGSVDAVRELARSLTATREADQHRLTSFSVIAAARPLELAADGAFAEALRDAVDDPTLGGPRQRKLFVEQVVDRVNELLAERSPGQHATFGTLCGDEVSLFPNPRYAPDLPAAGVDLSEQSVALSAEGRRRREELVSHFGPRGRGTERAAERGTYFTGRREALRALVAWVNGKEDDQDVVRHLMTSADSLPRWTVFSAQSQLVVTGSPGVGKSALLGRLVVENSEVTRRPDLSELSERTGLADPRDLEWLLGVMQEQERGSIHAAIHARHKLLSDVVAAVADAAGLPGGTGREELLHALAERSEPLVLVIDALDEAGTASGEGRGGEAEHIASVLLAPLARIPCVRLLVGTRRRVVEALGSRFTTLDLDDPRWGSNLDVADYAHKLLRAPDGLGSTGAYEDTAGTWRVAQAIAAYAAGNYLVARLIARALAHRPGPLDTTVPGWRQQIPRPTDTPSLPAGPVFRWALRDQLHEHADRARSLLLPLALAQGAGLPSAAVWPAVASELTGVPVTADDIRWVMRAAGAHIVEELDADGRSVYRLYHESFAYELRADVAPGALTAVTRALLSLVPTDAAAGLRDWSGADPYVLAHLATHAAGCGLLDELVCDPGFLVHAEPAALQRVLPVVRSTQARAARALYEQVGPELSREPDPRARLAQLRLSALQSGAHELAEAAGVRGGEHLPWDTEWTVPLDDRAAGYRAIGSYEGEVTAVTLLEFDGRKVVVTAETPNRVRLWDFATGTSLGELRGAADHPVRALAPLPGAESSRLLVLSGAQEGFGSRAVLGLFDLRTLAPAGPSVPTRAFAWAVTDVEGRSVVALLEPGAILLVDPTDGRRLTRVLVPQVGHTPLWWYGSRGGWRIGMGMRAGQLVVVIAGSDVDSVGHGRIWEWAVDPSAGWQTTRSSQPRRAKGDVILSVAVWEDRTWVVSTLASPPVAMEGQRKRTVRSSTLAEWTEFRRLSWAELVSAPDEKFLLCYGEPDDELGVVGIDGRLQAAARISGSPAFFRHVQTDTQGHHVLSWQGDSPTPRVWTLRSPAGPPSRRKHHNRLRPTLSAGQYAGRQSFFFLDRFLDAATGDDVTPPRGHAASNSRTVGHPELPPLRYSWQDLFWGPTHVTILDKDPRDLRLPNRLTPGLGRLQGKDVIVGPHSNWFRAWSLEGELVGQWHTRGNGVSVQYVEHEGNLLAAVPHAQGGGIQVYSFPDGAPGFSLFGSSVSPLSGHHLGLWRGEPVIGVLLDGGISVFHALSGKPLWRYEDLSHRRAYPVLRLLTVHGRRLVLVVRPDQSLTFLDADADRVAFRVHPGARVDALALAGEDLLGVLTTKDFTCLRLPAP</sequence>
<dbReference type="SUPFAM" id="SSF52129">
    <property type="entry name" value="Caspase-like"/>
    <property type="match status" value="1"/>
</dbReference>
<dbReference type="InterPro" id="IPR001309">
    <property type="entry name" value="Pept_C14_p20"/>
</dbReference>
<evidence type="ECO:0000313" key="2">
    <source>
        <dbReference type="EMBL" id="MDH6221762.1"/>
    </source>
</evidence>
<gene>
    <name evidence="2" type="ORF">M2283_009109</name>
</gene>
<dbReference type="EMBL" id="JARXVH010000025">
    <property type="protein sequence ID" value="MDH6221762.1"/>
    <property type="molecule type" value="Genomic_DNA"/>
</dbReference>
<dbReference type="SUPFAM" id="SSF69322">
    <property type="entry name" value="Tricorn protease domain 2"/>
    <property type="match status" value="1"/>
</dbReference>
<dbReference type="Gene3D" id="3.40.50.300">
    <property type="entry name" value="P-loop containing nucleotide triphosphate hydrolases"/>
    <property type="match status" value="1"/>
</dbReference>
<feature type="domain" description="Caspase family p20" evidence="1">
    <location>
        <begin position="10"/>
        <end position="86"/>
    </location>
</feature>
<dbReference type="InterPro" id="IPR027417">
    <property type="entry name" value="P-loop_NTPase"/>
</dbReference>
<dbReference type="Pfam" id="PF00656">
    <property type="entry name" value="Peptidase_C14"/>
    <property type="match status" value="1"/>
</dbReference>